<evidence type="ECO:0000313" key="3">
    <source>
        <dbReference type="Proteomes" id="UP000325672"/>
    </source>
</evidence>
<proteinExistence type="predicted"/>
<organism evidence="2 3">
    <name type="scientific">Aspergillus pseudotamarii</name>
    <dbReference type="NCBI Taxonomy" id="132259"/>
    <lineage>
        <taxon>Eukaryota</taxon>
        <taxon>Fungi</taxon>
        <taxon>Dikarya</taxon>
        <taxon>Ascomycota</taxon>
        <taxon>Pezizomycotina</taxon>
        <taxon>Eurotiomycetes</taxon>
        <taxon>Eurotiomycetidae</taxon>
        <taxon>Eurotiales</taxon>
        <taxon>Aspergillaceae</taxon>
        <taxon>Aspergillus</taxon>
        <taxon>Aspergillus subgen. Circumdati</taxon>
    </lineage>
</organism>
<evidence type="ECO:0000256" key="1">
    <source>
        <dbReference type="SAM" id="MobiDB-lite"/>
    </source>
</evidence>
<dbReference type="OrthoDB" id="10397889at2759"/>
<dbReference type="EMBL" id="ML743639">
    <property type="protein sequence ID" value="KAE8132145.1"/>
    <property type="molecule type" value="Genomic_DNA"/>
</dbReference>
<sequence>MFPSVDRNPNDIASLHSPESQPNTNADSHPDRSVHISQAQASTAAVETLSPYFFPQIIPPEPVEITSLSNYPQFVLPESIDTTRFSSYPQFPPPDMTTFSDYPYFISQESDIGNLFNT</sequence>
<dbReference type="GeneID" id="43636937"/>
<dbReference type="AlphaFoldDB" id="A0A5N6SC20"/>
<name>A0A5N6SC20_ASPPS</name>
<dbReference type="RefSeq" id="XP_031908208.1">
    <property type="nucleotide sequence ID" value="XM_032052727.1"/>
</dbReference>
<reference evidence="2 3" key="1">
    <citation type="submission" date="2019-04" db="EMBL/GenBank/DDBJ databases">
        <title>Friends and foes A comparative genomics study of 23 Aspergillus species from section Flavi.</title>
        <authorList>
            <consortium name="DOE Joint Genome Institute"/>
            <person name="Kjaerbolling I."/>
            <person name="Vesth T."/>
            <person name="Frisvad J.C."/>
            <person name="Nybo J.L."/>
            <person name="Theobald S."/>
            <person name="Kildgaard S."/>
            <person name="Isbrandt T."/>
            <person name="Kuo A."/>
            <person name="Sato A."/>
            <person name="Lyhne E.K."/>
            <person name="Kogle M.E."/>
            <person name="Wiebenga A."/>
            <person name="Kun R.S."/>
            <person name="Lubbers R.J."/>
            <person name="Makela M.R."/>
            <person name="Barry K."/>
            <person name="Chovatia M."/>
            <person name="Clum A."/>
            <person name="Daum C."/>
            <person name="Haridas S."/>
            <person name="He G."/>
            <person name="LaButti K."/>
            <person name="Lipzen A."/>
            <person name="Mondo S."/>
            <person name="Riley R."/>
            <person name="Salamov A."/>
            <person name="Simmons B.A."/>
            <person name="Magnuson J.K."/>
            <person name="Henrissat B."/>
            <person name="Mortensen U.H."/>
            <person name="Larsen T.O."/>
            <person name="Devries R.P."/>
            <person name="Grigoriev I.V."/>
            <person name="Machida M."/>
            <person name="Baker S.E."/>
            <person name="Andersen M.R."/>
        </authorList>
    </citation>
    <scope>NUCLEOTIDE SEQUENCE [LARGE SCALE GENOMIC DNA]</scope>
    <source>
        <strain evidence="2 3">CBS 117625</strain>
    </source>
</reference>
<evidence type="ECO:0000313" key="2">
    <source>
        <dbReference type="EMBL" id="KAE8132145.1"/>
    </source>
</evidence>
<feature type="region of interest" description="Disordered" evidence="1">
    <location>
        <begin position="1"/>
        <end position="40"/>
    </location>
</feature>
<accession>A0A5N6SC20</accession>
<feature type="compositionally biased region" description="Polar residues" evidence="1">
    <location>
        <begin position="17"/>
        <end position="27"/>
    </location>
</feature>
<protein>
    <submittedName>
        <fullName evidence="2">Uncharacterized protein</fullName>
    </submittedName>
</protein>
<keyword evidence="3" id="KW-1185">Reference proteome</keyword>
<gene>
    <name evidence="2" type="ORF">BDV38DRAFT_216853</name>
</gene>
<dbReference type="Proteomes" id="UP000325672">
    <property type="component" value="Unassembled WGS sequence"/>
</dbReference>